<reference evidence="3" key="1">
    <citation type="journal article" date="2019" name="Int. J. Syst. Evol. Microbiol.">
        <title>The Global Catalogue of Microorganisms (GCM) 10K type strain sequencing project: providing services to taxonomists for standard genome sequencing and annotation.</title>
        <authorList>
            <consortium name="The Broad Institute Genomics Platform"/>
            <consortium name="The Broad Institute Genome Sequencing Center for Infectious Disease"/>
            <person name="Wu L."/>
            <person name="Ma J."/>
        </authorList>
    </citation>
    <scope>NUCLEOTIDE SEQUENCE [LARGE SCALE GENOMIC DNA]</scope>
    <source>
        <strain evidence="3">KCTC 42456</strain>
    </source>
</reference>
<dbReference type="EMBL" id="JBHULV010000051">
    <property type="protein sequence ID" value="MFD2733020.1"/>
    <property type="molecule type" value="Genomic_DNA"/>
</dbReference>
<proteinExistence type="predicted"/>
<feature type="chain" id="PRO_5047148632" evidence="1">
    <location>
        <begin position="30"/>
        <end position="1231"/>
    </location>
</feature>
<evidence type="ECO:0000256" key="1">
    <source>
        <dbReference type="SAM" id="SignalP"/>
    </source>
</evidence>
<dbReference type="Proteomes" id="UP001597546">
    <property type="component" value="Unassembled WGS sequence"/>
</dbReference>
<dbReference type="InterPro" id="IPR008928">
    <property type="entry name" value="6-hairpin_glycosidase_sf"/>
</dbReference>
<dbReference type="InterPro" id="IPR012341">
    <property type="entry name" value="6hp_glycosidase-like_sf"/>
</dbReference>
<dbReference type="InterPro" id="IPR028028">
    <property type="entry name" value="DUF4450"/>
</dbReference>
<dbReference type="SUPFAM" id="SSF48208">
    <property type="entry name" value="Six-hairpin glycosidases"/>
    <property type="match status" value="1"/>
</dbReference>
<organism evidence="2 3">
    <name type="scientific">Pedobacter alpinus</name>
    <dbReference type="NCBI Taxonomy" id="1590643"/>
    <lineage>
        <taxon>Bacteria</taxon>
        <taxon>Pseudomonadati</taxon>
        <taxon>Bacteroidota</taxon>
        <taxon>Sphingobacteriia</taxon>
        <taxon>Sphingobacteriales</taxon>
        <taxon>Sphingobacteriaceae</taxon>
        <taxon>Pedobacter</taxon>
    </lineage>
</organism>
<sequence>MKFILKHRLLVSKVIFGTALLFISSAASAQNTFNKQLWHNQERELRYKPDGEDFVITNGNRLFTRALYGTNTAFRVETGDKPEFALYMPGMGGNFKLGIERNGANIWLNDAKNVEARYRAGARLYQVTDPILGSGILSLNILALTDAEGFILKVSAKNLSKSLNLITAFGGATGKKFSRDGDMGPDPASNFFLKPENCIDNLYLLNKANFTIKYGVGLQVGQDGRYFTEDLRQQSQLSKEQILKGVFPSSTELKIVDATTLSEPIIYYNSQVSKTPALAGKLKIESNQDYYFIIYKPDSKSNFNNQASTEVFQKAEEARKQIADKIKINTPDPFINTIGGSLAIAADANWETPSYLHGAIGWRMRLNGWRGAYMADALGWHDRAKTHLQSYALSQVKTPEVGVITPDSTSHFSRSLEKLGVGMFTKGYISRDPMGKSLRAHHYDMNLVYIDILLRHYQWNGDLTFLKETWPVLKDHLAWETRNFDVDRDGLYDAYAAIWASDALQYSGGGVAHTSAYNYFAYKKAAEIALILGEDATPYQKEADKILNAMNSILWMKEKGAYAEFKDALGNQLIHPSAALWTIYHSMDSETMNPFQAYQSMKYIDHEIPHIPVKAKGLVDNNYYTLSTTNWMPYTWSLNNVALAESMHTILANWQAGRNEDAFHLFKSEVLASMYLGGSPGAIVQISHYDAIRAEAYRDFADPVGMFSRALVEGLFGIKPDAFNKIVTIKPGLPSNWDYASFSTPDVSFNFKRQGKIDNYQIIPTFPTKLKLNFQVIAQGQVKSIMINGKSAKWKNMETSVGNPIIEINSEAADNYKISIIWDGEKPSMVLQDKIYEKSASISEKINGAQVFKLYDPQEAFKTFKITDNGFSGELNAERGNYTVFIQLTQGDLMWWMPYSFKIENAVSLMKSDDAEINQQSFKIQNNTSQNQIINVSVNGFKTDLEIASGKISNEIIIPQADLITGTSILKMQLPNGNVISEKLTNWNIKTIKKQEQIDLSNIFNDKVTQIFKNQYLTPRPQVTTLQLPWQGTGDWPHPLETHEIDDTGLRNLAGTSNRFTIPQGISFSTPNNIDKKNILFTSQWDNYPKEASIPLSGKASHAYLLMAGSTNPMQSQLENGIVMVEYMDGTMDKLSLRNPETWWPIEEDYYTDGFAFSLKQARPPRIHLKTGLIVSGEESKVKFNGKEIKGGAATVFDIPLDLSKSLKKITLKTIANDVVIGLMAVTLIRE</sequence>
<accession>A0ABW5TW99</accession>
<comment type="caution">
    <text evidence="2">The sequence shown here is derived from an EMBL/GenBank/DDBJ whole genome shotgun (WGS) entry which is preliminary data.</text>
</comment>
<dbReference type="RefSeq" id="WP_379041647.1">
    <property type="nucleotide sequence ID" value="NZ_JBHSKW010000016.1"/>
</dbReference>
<gene>
    <name evidence="2" type="ORF">ACFSSE_15020</name>
</gene>
<feature type="signal peptide" evidence="1">
    <location>
        <begin position="1"/>
        <end position="29"/>
    </location>
</feature>
<evidence type="ECO:0000313" key="3">
    <source>
        <dbReference type="Proteomes" id="UP001597546"/>
    </source>
</evidence>
<name>A0ABW5TW99_9SPHI</name>
<evidence type="ECO:0000313" key="2">
    <source>
        <dbReference type="EMBL" id="MFD2733020.1"/>
    </source>
</evidence>
<dbReference type="Gene3D" id="1.50.10.10">
    <property type="match status" value="1"/>
</dbReference>
<keyword evidence="3" id="KW-1185">Reference proteome</keyword>
<protein>
    <submittedName>
        <fullName evidence="2">DUF4450 domain-containing protein</fullName>
    </submittedName>
</protein>
<dbReference type="Pfam" id="PF14614">
    <property type="entry name" value="DUF4450"/>
    <property type="match status" value="1"/>
</dbReference>
<dbReference type="CDD" id="cd11747">
    <property type="entry name" value="GH94N_like_1"/>
    <property type="match status" value="1"/>
</dbReference>
<keyword evidence="1" id="KW-0732">Signal</keyword>